<evidence type="ECO:0000256" key="5">
    <source>
        <dbReference type="ARBA" id="ARBA00060329"/>
    </source>
</evidence>
<dbReference type="GO" id="GO:0034314">
    <property type="term" value="P:Arp2/3 complex-mediated actin nucleation"/>
    <property type="evidence" value="ECO:0007669"/>
    <property type="project" value="InterPro"/>
</dbReference>
<keyword evidence="4 6" id="KW-0206">Cytoskeleton</keyword>
<comment type="function">
    <text evidence="6">Functions as component of the Arp2/3 complex which is involved in regulation of actin polymerization and together with an activating nucleation-promoting factor (NPF) mediates the formation of branched actin networks. Arp2/3 complex plays a critical role in the control of cell morphogenesis via the modulation of cell polarity development.</text>
</comment>
<evidence type="ECO:0000256" key="2">
    <source>
        <dbReference type="ARBA" id="ARBA00006084"/>
    </source>
</evidence>
<keyword evidence="8" id="KW-1185">Reference proteome</keyword>
<dbReference type="Gene3D" id="1.25.40.190">
    <property type="entry name" value="Actin-related protein 2/3 complex subunit 5"/>
    <property type="match status" value="1"/>
</dbReference>
<evidence type="ECO:0000256" key="6">
    <source>
        <dbReference type="RuleBase" id="RU004301"/>
    </source>
</evidence>
<evidence type="ECO:0000256" key="3">
    <source>
        <dbReference type="ARBA" id="ARBA00022490"/>
    </source>
</evidence>
<protein>
    <recommendedName>
        <fullName evidence="6">Actin-related protein 2/3 complex subunit 5</fullName>
    </recommendedName>
</protein>
<dbReference type="AlphaFoldDB" id="A0AA88I1B9"/>
<comment type="similarity">
    <text evidence="2 6">Belongs to the ARPC5 family.</text>
</comment>
<dbReference type="GO" id="GO:0005885">
    <property type="term" value="C:Arp2/3 protein complex"/>
    <property type="evidence" value="ECO:0007669"/>
    <property type="project" value="InterPro"/>
</dbReference>
<dbReference type="GO" id="GO:0030833">
    <property type="term" value="P:regulation of actin filament polymerization"/>
    <property type="evidence" value="ECO:0007669"/>
    <property type="project" value="InterPro"/>
</dbReference>
<reference evidence="7" key="1">
    <citation type="submission" date="2023-07" db="EMBL/GenBank/DDBJ databases">
        <title>Chromosome-level genome assembly of Artemia franciscana.</title>
        <authorList>
            <person name="Jo E."/>
        </authorList>
    </citation>
    <scope>NUCLEOTIDE SEQUENCE</scope>
    <source>
        <tissue evidence="7">Whole body</tissue>
    </source>
</reference>
<gene>
    <name evidence="7" type="ORF">QYM36_005142</name>
</gene>
<comment type="function">
    <text evidence="5">Functions as a component of the Arp2/3 complex which is involved in regulation of actin polymerization and together with an activating nucleation-promoting factor (NPF) mediates the formation of branched actin networks.</text>
</comment>
<proteinExistence type="inferred from homology"/>
<dbReference type="EMBL" id="JAVRJZ010000008">
    <property type="protein sequence ID" value="KAK2719569.1"/>
    <property type="molecule type" value="Genomic_DNA"/>
</dbReference>
<evidence type="ECO:0000313" key="8">
    <source>
        <dbReference type="Proteomes" id="UP001187531"/>
    </source>
</evidence>
<organism evidence="7 8">
    <name type="scientific">Artemia franciscana</name>
    <name type="common">Brine shrimp</name>
    <name type="synonym">Artemia sanfranciscana</name>
    <dbReference type="NCBI Taxonomy" id="6661"/>
    <lineage>
        <taxon>Eukaryota</taxon>
        <taxon>Metazoa</taxon>
        <taxon>Ecdysozoa</taxon>
        <taxon>Arthropoda</taxon>
        <taxon>Crustacea</taxon>
        <taxon>Branchiopoda</taxon>
        <taxon>Anostraca</taxon>
        <taxon>Artemiidae</taxon>
        <taxon>Artemia</taxon>
    </lineage>
</organism>
<dbReference type="Proteomes" id="UP001187531">
    <property type="component" value="Unassembled WGS sequence"/>
</dbReference>
<dbReference type="SUPFAM" id="SSF69103">
    <property type="entry name" value="Arp2/3 complex 16 kDa subunit ARPC5"/>
    <property type="match status" value="1"/>
</dbReference>
<dbReference type="Pfam" id="PF04699">
    <property type="entry name" value="P16-Arc"/>
    <property type="match status" value="1"/>
</dbReference>
<dbReference type="FunFam" id="1.25.40.190:FF:000003">
    <property type="entry name" value="Actin-related protein 2/3 complex subunit 5"/>
    <property type="match status" value="1"/>
</dbReference>
<evidence type="ECO:0000256" key="1">
    <source>
        <dbReference type="ARBA" id="ARBA00004245"/>
    </source>
</evidence>
<evidence type="ECO:0000256" key="4">
    <source>
        <dbReference type="ARBA" id="ARBA00023212"/>
    </source>
</evidence>
<evidence type="ECO:0000313" key="7">
    <source>
        <dbReference type="EMBL" id="KAK2719569.1"/>
    </source>
</evidence>
<dbReference type="EMBL" id="JAVRJZ010000008">
    <property type="protein sequence ID" value="KAK2719571.1"/>
    <property type="molecule type" value="Genomic_DNA"/>
</dbReference>
<sequence>MAKSTLNTEFRKLDVDKYCEDNYLEEELQTVSQQPGQAEEISKLLSLGKNIDALKLILKNVPLSGKRNQAQDVMYSLALRAILSIKISQLDEFLGSLDKESLEILMKYVYKGFESPSEGSSGQLLNWHERIVGICGVGSVVRVMTDKLSV</sequence>
<name>A0AA88I1B9_ARTSF</name>
<accession>A0AA88I1B9</accession>
<dbReference type="PANTHER" id="PTHR12644">
    <property type="entry name" value="ARP2/3 COMPLEX 16 KD SUBUNIT P16-ARC"/>
    <property type="match status" value="1"/>
</dbReference>
<dbReference type="InterPro" id="IPR006789">
    <property type="entry name" value="ARPC5"/>
</dbReference>
<comment type="subcellular location">
    <subcellularLocation>
        <location evidence="1">Cytoplasm</location>
        <location evidence="1">Cytoskeleton</location>
    </subcellularLocation>
</comment>
<comment type="caution">
    <text evidence="7">The sequence shown here is derived from an EMBL/GenBank/DDBJ whole genome shotgun (WGS) entry which is preliminary data.</text>
</comment>
<dbReference type="EMBL" id="JAVRJZ010000008">
    <property type="protein sequence ID" value="KAK2719570.1"/>
    <property type="molecule type" value="Genomic_DNA"/>
</dbReference>
<keyword evidence="3" id="KW-0963">Cytoplasm</keyword>
<dbReference type="InterPro" id="IPR036743">
    <property type="entry name" value="ARPC5_sf"/>
</dbReference>